<accession>A0A381PZD5</accession>
<evidence type="ECO:0000313" key="1">
    <source>
        <dbReference type="EMBL" id="SUZ70753.1"/>
    </source>
</evidence>
<dbReference type="EMBL" id="UINC01001100">
    <property type="protein sequence ID" value="SUZ70753.1"/>
    <property type="molecule type" value="Genomic_DNA"/>
</dbReference>
<dbReference type="AlphaFoldDB" id="A0A381PZD5"/>
<gene>
    <name evidence="1" type="ORF">METZ01_LOCUS23607</name>
</gene>
<reference evidence="1" key="1">
    <citation type="submission" date="2018-05" db="EMBL/GenBank/DDBJ databases">
        <authorList>
            <person name="Lanie J.A."/>
            <person name="Ng W.-L."/>
            <person name="Kazmierczak K.M."/>
            <person name="Andrzejewski T.M."/>
            <person name="Davidsen T.M."/>
            <person name="Wayne K.J."/>
            <person name="Tettelin H."/>
            <person name="Glass J.I."/>
            <person name="Rusch D."/>
            <person name="Podicherti R."/>
            <person name="Tsui H.-C.T."/>
            <person name="Winkler M.E."/>
        </authorList>
    </citation>
    <scope>NUCLEOTIDE SEQUENCE</scope>
</reference>
<sequence length="28" mass="3061">MPRGPLPIIANPTAADPIRRLDHSPLLK</sequence>
<organism evidence="1">
    <name type="scientific">marine metagenome</name>
    <dbReference type="NCBI Taxonomy" id="408172"/>
    <lineage>
        <taxon>unclassified sequences</taxon>
        <taxon>metagenomes</taxon>
        <taxon>ecological metagenomes</taxon>
    </lineage>
</organism>
<protein>
    <submittedName>
        <fullName evidence="1">Uncharacterized protein</fullName>
    </submittedName>
</protein>
<name>A0A381PZD5_9ZZZZ</name>
<proteinExistence type="predicted"/>